<protein>
    <recommendedName>
        <fullName evidence="3">Reverse transcriptase domain-containing protein</fullName>
    </recommendedName>
</protein>
<evidence type="ECO:0000313" key="1">
    <source>
        <dbReference type="EMBL" id="KAK6763610.1"/>
    </source>
</evidence>
<accession>A0ABR1ELP9</accession>
<gene>
    <name evidence="1" type="primary">Necator_chrX.g24236</name>
    <name evidence="1" type="ORF">RB195_024071</name>
</gene>
<dbReference type="EMBL" id="JAVFWL010000006">
    <property type="protein sequence ID" value="KAK6763610.1"/>
    <property type="molecule type" value="Genomic_DNA"/>
</dbReference>
<evidence type="ECO:0000313" key="2">
    <source>
        <dbReference type="Proteomes" id="UP001303046"/>
    </source>
</evidence>
<keyword evidence="2" id="KW-1185">Reference proteome</keyword>
<comment type="caution">
    <text evidence="1">The sequence shown here is derived from an EMBL/GenBank/DDBJ whole genome shotgun (WGS) entry which is preliminary data.</text>
</comment>
<sequence length="303" mass="34775">MPVDMRTYLDEVTLQPFMKTQTTAIDVLSSTETQKTAQLQGNMQRRVVLRYLHAPFAALQETCIKDRPFVIIDNDTVYCGDVMKGKYLTLWFPKRSRGVQREQKLDLAGERDDECTEKSQQRVSINIGLWTKEREKRLRKRLHRQLRRYRGTSRAKEFEEAWENENPREAHALLGQYSGKMRAVLNVANEVAVEEATLPIWRKIRTLINDMNRRTTATARTPAEFTPPLEVKSGVTRGAVVVPFVFNFAVDDIMRRTVEQVFADISLAPSARLLVDLEYADDVVTFTSSSAKLKYVVSKLAEA</sequence>
<organism evidence="1 2">
    <name type="scientific">Necator americanus</name>
    <name type="common">Human hookworm</name>
    <dbReference type="NCBI Taxonomy" id="51031"/>
    <lineage>
        <taxon>Eukaryota</taxon>
        <taxon>Metazoa</taxon>
        <taxon>Ecdysozoa</taxon>
        <taxon>Nematoda</taxon>
        <taxon>Chromadorea</taxon>
        <taxon>Rhabditida</taxon>
        <taxon>Rhabditina</taxon>
        <taxon>Rhabditomorpha</taxon>
        <taxon>Strongyloidea</taxon>
        <taxon>Ancylostomatidae</taxon>
        <taxon>Bunostominae</taxon>
        <taxon>Necator</taxon>
    </lineage>
</organism>
<evidence type="ECO:0008006" key="3">
    <source>
        <dbReference type="Google" id="ProtNLM"/>
    </source>
</evidence>
<name>A0ABR1ELP9_NECAM</name>
<dbReference type="Proteomes" id="UP001303046">
    <property type="component" value="Unassembled WGS sequence"/>
</dbReference>
<reference evidence="1 2" key="1">
    <citation type="submission" date="2023-08" db="EMBL/GenBank/DDBJ databases">
        <title>A Necator americanus chromosomal reference genome.</title>
        <authorList>
            <person name="Ilik V."/>
            <person name="Petrzelkova K.J."/>
            <person name="Pardy F."/>
            <person name="Fuh T."/>
            <person name="Niatou-Singa F.S."/>
            <person name="Gouil Q."/>
            <person name="Baker L."/>
            <person name="Ritchie M.E."/>
            <person name="Jex A.R."/>
            <person name="Gazzola D."/>
            <person name="Li H."/>
            <person name="Toshio Fujiwara R."/>
            <person name="Zhan B."/>
            <person name="Aroian R.V."/>
            <person name="Pafco B."/>
            <person name="Schwarz E.M."/>
        </authorList>
    </citation>
    <scope>NUCLEOTIDE SEQUENCE [LARGE SCALE GENOMIC DNA]</scope>
    <source>
        <strain evidence="1 2">Aroian</strain>
        <tissue evidence="1">Whole animal</tissue>
    </source>
</reference>
<proteinExistence type="predicted"/>